<evidence type="ECO:0008006" key="3">
    <source>
        <dbReference type="Google" id="ProtNLM"/>
    </source>
</evidence>
<protein>
    <recommendedName>
        <fullName evidence="3">RNase H type-1 domain-containing protein</fullName>
    </recommendedName>
</protein>
<dbReference type="Proteomes" id="UP001630127">
    <property type="component" value="Unassembled WGS sequence"/>
</dbReference>
<evidence type="ECO:0000313" key="2">
    <source>
        <dbReference type="Proteomes" id="UP001630127"/>
    </source>
</evidence>
<organism evidence="1 2">
    <name type="scientific">Cinchona calisaya</name>
    <dbReference type="NCBI Taxonomy" id="153742"/>
    <lineage>
        <taxon>Eukaryota</taxon>
        <taxon>Viridiplantae</taxon>
        <taxon>Streptophyta</taxon>
        <taxon>Embryophyta</taxon>
        <taxon>Tracheophyta</taxon>
        <taxon>Spermatophyta</taxon>
        <taxon>Magnoliopsida</taxon>
        <taxon>eudicotyledons</taxon>
        <taxon>Gunneridae</taxon>
        <taxon>Pentapetalae</taxon>
        <taxon>asterids</taxon>
        <taxon>lamiids</taxon>
        <taxon>Gentianales</taxon>
        <taxon>Rubiaceae</taxon>
        <taxon>Cinchonoideae</taxon>
        <taxon>Cinchoneae</taxon>
        <taxon>Cinchona</taxon>
    </lineage>
</organism>
<comment type="caution">
    <text evidence="1">The sequence shown here is derived from an EMBL/GenBank/DDBJ whole genome shotgun (WGS) entry which is preliminary data.</text>
</comment>
<reference evidence="1 2" key="1">
    <citation type="submission" date="2024-11" db="EMBL/GenBank/DDBJ databases">
        <title>A near-complete genome assembly of Cinchona calisaya.</title>
        <authorList>
            <person name="Lian D.C."/>
            <person name="Zhao X.W."/>
            <person name="Wei L."/>
        </authorList>
    </citation>
    <scope>NUCLEOTIDE SEQUENCE [LARGE SCALE GENOMIC DNA]</scope>
    <source>
        <tissue evidence="1">Nenye</tissue>
    </source>
</reference>
<keyword evidence="2" id="KW-1185">Reference proteome</keyword>
<accession>A0ABD2YSS2</accession>
<name>A0ABD2YSS2_9GENT</name>
<proteinExistence type="predicted"/>
<evidence type="ECO:0000313" key="1">
    <source>
        <dbReference type="EMBL" id="KAL3510425.1"/>
    </source>
</evidence>
<gene>
    <name evidence="1" type="ORF">ACH5RR_029826</name>
</gene>
<dbReference type="AlphaFoldDB" id="A0ABD2YSS2"/>
<dbReference type="EMBL" id="JBJUIK010000012">
    <property type="protein sequence ID" value="KAL3510425.1"/>
    <property type="molecule type" value="Genomic_DNA"/>
</dbReference>
<sequence>MEDSHWKQETLRELSLRKTAATLIKKIELAWKIFAVRWDGITEERWHFWKWWEKISAAGTESQRKEHVELTIFFLWQIWKHMNEWNFQGEGAMEANIVQRALHEWTKCKQKNNQGEKESMEQQARRIIWEREGTRMPQPAEMILEVKAEKGKNSNSIGTSIISWDRQENLIAVMATSVQLNRHPLVEKLITIREALIFAKDKLWT</sequence>